<feature type="region of interest" description="Disordered" evidence="3">
    <location>
        <begin position="735"/>
        <end position="770"/>
    </location>
</feature>
<feature type="domain" description="Large polyvalent protein-associated" evidence="5">
    <location>
        <begin position="290"/>
        <end position="372"/>
    </location>
</feature>
<evidence type="ECO:0000256" key="2">
    <source>
        <dbReference type="ARBA" id="ARBA00022840"/>
    </source>
</evidence>
<dbReference type="EMBL" id="MAYS01000090">
    <property type="protein sequence ID" value="OFC63409.1"/>
    <property type="molecule type" value="Genomic_DNA"/>
</dbReference>
<feature type="region of interest" description="Disordered" evidence="3">
    <location>
        <begin position="377"/>
        <end position="418"/>
    </location>
</feature>
<dbReference type="GO" id="GO:0005524">
    <property type="term" value="F:ATP binding"/>
    <property type="evidence" value="ECO:0007669"/>
    <property type="project" value="UniProtKB-KW"/>
</dbReference>
<dbReference type="AlphaFoldDB" id="A0A1E7Z3R1"/>
<dbReference type="Pfam" id="PF06414">
    <property type="entry name" value="Zeta_toxin"/>
    <property type="match status" value="1"/>
</dbReference>
<dbReference type="InterPro" id="IPR040677">
    <property type="entry name" value="LPD7"/>
</dbReference>
<name>A0A1E7Z3R1_9GAMM</name>
<comment type="caution">
    <text evidence="6">The sequence shown here is derived from an EMBL/GenBank/DDBJ whole genome shotgun (WGS) entry which is preliminary data.</text>
</comment>
<dbReference type="SUPFAM" id="SSF52540">
    <property type="entry name" value="P-loop containing nucleoside triphosphate hydrolases"/>
    <property type="match status" value="1"/>
</dbReference>
<evidence type="ECO:0000259" key="5">
    <source>
        <dbReference type="Pfam" id="PF18821"/>
    </source>
</evidence>
<gene>
    <name evidence="6" type="ORF">BBW68_01065</name>
</gene>
<dbReference type="InterPro" id="IPR010488">
    <property type="entry name" value="Zeta_toxin_domain"/>
</dbReference>
<evidence type="ECO:0000259" key="4">
    <source>
        <dbReference type="Pfam" id="PF06414"/>
    </source>
</evidence>
<evidence type="ECO:0000256" key="1">
    <source>
        <dbReference type="ARBA" id="ARBA00022741"/>
    </source>
</evidence>
<feature type="region of interest" description="Disordered" evidence="3">
    <location>
        <begin position="234"/>
        <end position="255"/>
    </location>
</feature>
<organism evidence="6 7">
    <name type="scientific">Candidatus Erwinia dacicola</name>
    <dbReference type="NCBI Taxonomy" id="252393"/>
    <lineage>
        <taxon>Bacteria</taxon>
        <taxon>Pseudomonadati</taxon>
        <taxon>Pseudomonadota</taxon>
        <taxon>Gammaproteobacteria</taxon>
        <taxon>Enterobacterales</taxon>
        <taxon>Erwiniaceae</taxon>
        <taxon>Erwinia</taxon>
    </lineage>
</organism>
<dbReference type="OrthoDB" id="784829at2"/>
<reference evidence="6 7" key="1">
    <citation type="submission" date="2016-07" db="EMBL/GenBank/DDBJ databases">
        <authorList>
            <person name="Yuval B."/>
        </authorList>
    </citation>
    <scope>NUCLEOTIDE SEQUENCE [LARGE SCALE GENOMIC DNA]</scope>
    <source>
        <strain evidence="6 7">IL</strain>
    </source>
</reference>
<dbReference type="RefSeq" id="WP_070133896.1">
    <property type="nucleotide sequence ID" value="NZ_MAYS01000090.1"/>
</dbReference>
<dbReference type="Gene3D" id="3.40.50.300">
    <property type="entry name" value="P-loop containing nucleotide triphosphate hydrolases"/>
    <property type="match status" value="1"/>
</dbReference>
<sequence length="770" mass="84318">MDEFSYSDSVVDNIARHFVEQKGAGLTGSDAPVGTVLGGLPGAGKSTLLNTFREEQHGNVLVVNADEFRRFHPQFNEIVDKYGENYPEHTAAFSGAVAERVIALGTEKRLNLAVEGTFRTAQTPISTLQLLKDNGYTTQVYIKAESAEVAWINTLARAEAERAMNGTGRTVSRAHFDTVVAQMPGNVDTVYQSGLADSMKVFTASETIFDSTEPENAPEKLSSLIAAIQNAPVPEGTAPVQPRPDAENNAGAPPQAEMNGFSFAASEDRDAAPEERLDLAALMTQLTHERHGNAVRYLLAGVPAFEDHRSGIYMASEDAAMSKEMVLVALQTAAVNYGGSFTVTGSEDFKQRVYGLIAEYDLKVSLNDPVQREALSAVQQAHLAQERATSHARTTEAQPQPANAPDTSPQAGQSVAPDATVARNGVEPAAEASSAEERKPVLRGELLDFGRAKYEHKDDEKMSYFIRLRNEHGEKEHWGVDFQRALKDAGVKRGDIITASFVGNKDVEVNAPVRDENGKIVRYEKIITQRNEWKVAAEYPKPTTENPTAARPDTFAAYDTLTYRQLRDEVQAMVLERQPTARFSSHDPAGETLWFFANGKPVPESVQKPAIAELSSQNRLSGAVVFVQDSQNPNAACDALFVASRDGYMQGVIRNPQTDTYDHVIARQVTQEKDGQTKSYFTLSCVQEQGLKMLGYGHVSPDGETLVYKLQRSEQLQPLTIANKDIKAMPGFAELFKNAPKPPKPLPNQPEQVKRHEQNATAQPMPSPKM</sequence>
<keyword evidence="2" id="KW-0067">ATP-binding</keyword>
<evidence type="ECO:0000256" key="3">
    <source>
        <dbReference type="SAM" id="MobiDB-lite"/>
    </source>
</evidence>
<feature type="domain" description="Zeta toxin" evidence="4">
    <location>
        <begin position="30"/>
        <end position="206"/>
    </location>
</feature>
<evidence type="ECO:0000313" key="7">
    <source>
        <dbReference type="Proteomes" id="UP000243534"/>
    </source>
</evidence>
<feature type="compositionally biased region" description="Polar residues" evidence="3">
    <location>
        <begin position="391"/>
        <end position="413"/>
    </location>
</feature>
<proteinExistence type="predicted"/>
<keyword evidence="1" id="KW-0547">Nucleotide-binding</keyword>
<dbReference type="Pfam" id="PF18821">
    <property type="entry name" value="LPD7"/>
    <property type="match status" value="1"/>
</dbReference>
<dbReference type="InterPro" id="IPR027417">
    <property type="entry name" value="P-loop_NTPase"/>
</dbReference>
<dbReference type="Proteomes" id="UP000243534">
    <property type="component" value="Unassembled WGS sequence"/>
</dbReference>
<accession>A0A1E7Z3R1</accession>
<evidence type="ECO:0000313" key="6">
    <source>
        <dbReference type="EMBL" id="OFC63409.1"/>
    </source>
</evidence>
<dbReference type="GO" id="GO:0016301">
    <property type="term" value="F:kinase activity"/>
    <property type="evidence" value="ECO:0007669"/>
    <property type="project" value="InterPro"/>
</dbReference>
<protein>
    <submittedName>
        <fullName evidence="6">Uncharacterized protein</fullName>
    </submittedName>
</protein>